<evidence type="ECO:0000256" key="3">
    <source>
        <dbReference type="ARBA" id="ARBA00022448"/>
    </source>
</evidence>
<dbReference type="SUPFAM" id="SSF81665">
    <property type="entry name" value="Calcium ATPase, transmembrane domain M"/>
    <property type="match status" value="1"/>
</dbReference>
<dbReference type="InterPro" id="IPR006121">
    <property type="entry name" value="HMA_dom"/>
</dbReference>
<dbReference type="NCBIfam" id="TIGR00003">
    <property type="entry name" value="copper ion binding protein"/>
    <property type="match status" value="2"/>
</dbReference>
<dbReference type="PRINTS" id="PR00119">
    <property type="entry name" value="CATATPASE"/>
</dbReference>
<dbReference type="AlphaFoldDB" id="A0A8J2Q227"/>
<dbReference type="FunFam" id="3.40.50.1000:FF:000144">
    <property type="entry name" value="copper-transporting ATPase 1 isoform X2"/>
    <property type="match status" value="1"/>
</dbReference>
<dbReference type="SUPFAM" id="SSF81653">
    <property type="entry name" value="Calcium ATPase, transduction domain A"/>
    <property type="match status" value="1"/>
</dbReference>
<evidence type="ECO:0000259" key="16">
    <source>
        <dbReference type="PROSITE" id="PS50846"/>
    </source>
</evidence>
<evidence type="ECO:0000256" key="1">
    <source>
        <dbReference type="ARBA" id="ARBA00004166"/>
    </source>
</evidence>
<dbReference type="GO" id="GO:0016887">
    <property type="term" value="F:ATP hydrolysis activity"/>
    <property type="evidence" value="ECO:0007669"/>
    <property type="project" value="InterPro"/>
</dbReference>
<dbReference type="InterPro" id="IPR027256">
    <property type="entry name" value="P-typ_ATPase_IB"/>
</dbReference>
<keyword evidence="7 15" id="KW-0547">Nucleotide-binding</keyword>
<dbReference type="SFLD" id="SFLDF00027">
    <property type="entry name" value="p-type_atpase"/>
    <property type="match status" value="1"/>
</dbReference>
<dbReference type="Proteomes" id="UP000746747">
    <property type="component" value="Unassembled WGS sequence"/>
</dbReference>
<keyword evidence="9 15" id="KW-0067">ATP-binding</keyword>
<dbReference type="SFLD" id="SFLDG00002">
    <property type="entry name" value="C1.7:_P-type_atpase_like"/>
    <property type="match status" value="1"/>
</dbReference>
<keyword evidence="3" id="KW-0813">Transport</keyword>
<dbReference type="InterPro" id="IPR018303">
    <property type="entry name" value="ATPase_P-typ_P_site"/>
</dbReference>
<dbReference type="FunFam" id="2.70.150.10:FF:000002">
    <property type="entry name" value="Copper-transporting ATPase 1, putative"/>
    <property type="match status" value="1"/>
</dbReference>
<keyword evidence="6" id="KW-0677">Repeat</keyword>
<dbReference type="NCBIfam" id="TIGR01494">
    <property type="entry name" value="ATPase_P-type"/>
    <property type="match status" value="2"/>
</dbReference>
<dbReference type="GO" id="GO:0140581">
    <property type="term" value="F:P-type monovalent copper transporter activity"/>
    <property type="evidence" value="ECO:0007669"/>
    <property type="project" value="UniProtKB-EC"/>
</dbReference>
<dbReference type="OrthoDB" id="432719at2759"/>
<dbReference type="Pfam" id="PF00403">
    <property type="entry name" value="HMA"/>
    <property type="match status" value="3"/>
</dbReference>
<evidence type="ECO:0000256" key="15">
    <source>
        <dbReference type="RuleBase" id="RU362081"/>
    </source>
</evidence>
<evidence type="ECO:0000256" key="13">
    <source>
        <dbReference type="ARBA" id="ARBA00023065"/>
    </source>
</evidence>
<dbReference type="Pfam" id="PF00122">
    <property type="entry name" value="E1-E2_ATPase"/>
    <property type="match status" value="1"/>
</dbReference>
<sequence>MASHSLANNIEDKLHEAGDICGAVVSNDDRRGNEKDSNKSLITSKFREAIIEIKGMTCHSCVNNIEETIGRNDGIKSISVSLNKSEGRIVYDTSKWSVQMVVELIIDMGFDAQLLRTEDYIGEKLTDASPPVLFKKKGDVGQVDESVVKLGKGTTKFQSVNDDSIEKRTFSVEGMTCASCVAYIERNIGKLKGVHSVVVALMSSKAEVVYDSLVIAAEHIADEINMLGYRAAIIDDGFRNYSVLNLLITGLSAGICVQRIESHIAARKGIESCSVSLATSSAKIEYTPTFIGPRDIIKVIEDLGYSATVACQDERLKRLDHSTEVAKWKISLLVSLLFGIPVMGVMIYFHWFLHTPMNPTMQTPVFTPALSLDNLILFVLCTPVQLFGGKYFYLQSWKAVKHGSANMDVLVVLATTTSYLYSLSVILMAIVLRWPSSPMTFFDVTPMLITFISLGRWLEHKAKGKTSEALSKLMSLQAKEALLVTRDNDGRILSEENIGVELVQRGDLLKVVPGAKIPADGTVVDGKSAADESFITGESMPVVKRKGSTVIGGSVNQHGTLLIQATHVGQETTLAQIVRLVEEAQTSKAPIQQTADRIAGFFVPVVIGLATLTLVAWIFVGFCILDMEHMNKRTKIEIILKRAFEAAITVLAIACPCSLGLATPTAVMVGTGIGAVNGILIKGGEPLEMAHKITTVVMDKTGTLTEGHPRVVVIHTLISENRLSLLKLFAAIGSAESNSEHPIANSITSFVKEWLNTKEWATVRRFHASAGNGIVCEVRKIGDMLLSATRKKESQIDSIIKLNSGNVTLIRNEHNGTLIRNGTHEVLFNDNEPLRVVIGNERWMIKNAVPIDEYVGNLIKEEQAAGHISVMCAINGYLVATISIADIVKNECALAVWALQRMNIRVILLTGDNARTAEATARQVGIREVFAEVLPNQKRIKIEQLQEVKERVAMVGDGINDSPALASADVGIAIAAGSDVAIESANIVLVKNDLIDVVAAIDLSKRTTRRIQLNFLFAVLYNVIGIPIAAGVFMPWGFIIQPWMAAAAMALSSVSVVASSLMLRLYRKPTQQSLACIEFYNHQARLAMGDWPVVVHRGLDDFAVRRSLSKLSFSSIISTVSSIFDSHQSLNRITPLDRKLLLQRKSNAGSLDSPNTALI</sequence>
<dbReference type="GO" id="GO:0005802">
    <property type="term" value="C:trans-Golgi network"/>
    <property type="evidence" value="ECO:0007669"/>
    <property type="project" value="UniProtKB-ARBA"/>
</dbReference>
<dbReference type="SUPFAM" id="SSF56784">
    <property type="entry name" value="HAD-like"/>
    <property type="match status" value="1"/>
</dbReference>
<keyword evidence="18" id="KW-1185">Reference proteome</keyword>
<feature type="transmembrane region" description="Helical" evidence="15">
    <location>
        <begin position="330"/>
        <end position="353"/>
    </location>
</feature>
<dbReference type="InterPro" id="IPR001757">
    <property type="entry name" value="P_typ_ATPase"/>
</dbReference>
<keyword evidence="13" id="KW-0406">Ion transport</keyword>
<evidence type="ECO:0000256" key="2">
    <source>
        <dbReference type="ARBA" id="ARBA00012517"/>
    </source>
</evidence>
<dbReference type="InterPro" id="IPR017969">
    <property type="entry name" value="Heavy-metal-associated_CS"/>
</dbReference>
<keyword evidence="8" id="KW-0187">Copper transport</keyword>
<dbReference type="InterPro" id="IPR023299">
    <property type="entry name" value="ATPase_P-typ_cyto_dom_N"/>
</dbReference>
<dbReference type="PROSITE" id="PS00154">
    <property type="entry name" value="ATPASE_E1_E2"/>
    <property type="match status" value="1"/>
</dbReference>
<dbReference type="CDD" id="cd02094">
    <property type="entry name" value="P-type_ATPase_Cu-like"/>
    <property type="match status" value="1"/>
</dbReference>
<gene>
    <name evidence="17" type="ORF">CJOHNSTONI_LOCUS2854</name>
</gene>
<dbReference type="InterPro" id="IPR059000">
    <property type="entry name" value="ATPase_P-type_domA"/>
</dbReference>
<dbReference type="EMBL" id="CAKAEH010001018">
    <property type="protein sequence ID" value="CAG9532553.1"/>
    <property type="molecule type" value="Genomic_DNA"/>
</dbReference>
<dbReference type="InterPro" id="IPR023298">
    <property type="entry name" value="ATPase_P-typ_TM_dom_sf"/>
</dbReference>
<evidence type="ECO:0000256" key="4">
    <source>
        <dbReference type="ARBA" id="ARBA00022692"/>
    </source>
</evidence>
<dbReference type="InterPro" id="IPR006122">
    <property type="entry name" value="HMA_Cu_ion-bd"/>
</dbReference>
<dbReference type="InterPro" id="IPR044492">
    <property type="entry name" value="P_typ_ATPase_HD_dom"/>
</dbReference>
<feature type="transmembrane region" description="Helical" evidence="15">
    <location>
        <begin position="1015"/>
        <end position="1037"/>
    </location>
</feature>
<keyword evidence="12" id="KW-0186">Copper</keyword>
<evidence type="ECO:0000256" key="14">
    <source>
        <dbReference type="ARBA" id="ARBA00023136"/>
    </source>
</evidence>
<keyword evidence="5 15" id="KW-0479">Metal-binding</keyword>
<evidence type="ECO:0000256" key="11">
    <source>
        <dbReference type="ARBA" id="ARBA00022989"/>
    </source>
</evidence>
<dbReference type="PRINTS" id="PR00942">
    <property type="entry name" value="CUATPASEI"/>
</dbReference>
<dbReference type="PANTHER" id="PTHR46594">
    <property type="entry name" value="P-TYPE CATION-TRANSPORTING ATPASE"/>
    <property type="match status" value="1"/>
</dbReference>
<dbReference type="GO" id="GO:0005524">
    <property type="term" value="F:ATP binding"/>
    <property type="evidence" value="ECO:0007669"/>
    <property type="project" value="UniProtKB-UniRule"/>
</dbReference>
<dbReference type="FunFam" id="3.30.70.100:FF:000001">
    <property type="entry name" value="ATPase copper transporting beta"/>
    <property type="match status" value="3"/>
</dbReference>
<evidence type="ECO:0000313" key="18">
    <source>
        <dbReference type="Proteomes" id="UP000746747"/>
    </source>
</evidence>
<dbReference type="InterPro" id="IPR008250">
    <property type="entry name" value="ATPase_P-typ_transduc_dom_A_sf"/>
</dbReference>
<dbReference type="GO" id="GO:0016020">
    <property type="term" value="C:membrane"/>
    <property type="evidence" value="ECO:0007669"/>
    <property type="project" value="UniProtKB-SubCell"/>
</dbReference>
<comment type="similarity">
    <text evidence="15">Belongs to the cation transport ATPase (P-type) (TC 3.A.3) family. Type IB subfamily.</text>
</comment>
<dbReference type="Pfam" id="PF00702">
    <property type="entry name" value="Hydrolase"/>
    <property type="match status" value="1"/>
</dbReference>
<keyword evidence="10" id="KW-1278">Translocase</keyword>
<keyword evidence="11 15" id="KW-1133">Transmembrane helix</keyword>
<dbReference type="NCBIfam" id="TIGR01525">
    <property type="entry name" value="ATPase-IB_hvy"/>
    <property type="match status" value="1"/>
</dbReference>
<dbReference type="PROSITE" id="PS50846">
    <property type="entry name" value="HMA_2"/>
    <property type="match status" value="3"/>
</dbReference>
<dbReference type="Gene3D" id="3.40.50.1000">
    <property type="entry name" value="HAD superfamily/HAD-like"/>
    <property type="match status" value="2"/>
</dbReference>
<evidence type="ECO:0000256" key="12">
    <source>
        <dbReference type="ARBA" id="ARBA00023008"/>
    </source>
</evidence>
<name>A0A8J2Q227_9BILA</name>
<proteinExistence type="inferred from homology"/>
<reference evidence="17" key="1">
    <citation type="submission" date="2021-09" db="EMBL/GenBank/DDBJ databases">
        <authorList>
            <consortium name="Pathogen Informatics"/>
        </authorList>
    </citation>
    <scope>NUCLEOTIDE SEQUENCE</scope>
</reference>
<evidence type="ECO:0000256" key="8">
    <source>
        <dbReference type="ARBA" id="ARBA00022796"/>
    </source>
</evidence>
<dbReference type="SFLD" id="SFLDS00003">
    <property type="entry name" value="Haloacid_Dehalogenase"/>
    <property type="match status" value="1"/>
</dbReference>
<dbReference type="SUPFAM" id="SSF55008">
    <property type="entry name" value="HMA, heavy metal-associated domain"/>
    <property type="match status" value="3"/>
</dbReference>
<dbReference type="InterPro" id="IPR023214">
    <property type="entry name" value="HAD_sf"/>
</dbReference>
<evidence type="ECO:0000256" key="9">
    <source>
        <dbReference type="ARBA" id="ARBA00022840"/>
    </source>
</evidence>
<feature type="domain" description="HMA" evidence="16">
    <location>
        <begin position="47"/>
        <end position="113"/>
    </location>
</feature>
<evidence type="ECO:0000256" key="5">
    <source>
        <dbReference type="ARBA" id="ARBA00022723"/>
    </source>
</evidence>
<dbReference type="PANTHER" id="PTHR46594:SF4">
    <property type="entry name" value="P-TYPE CATION-TRANSPORTING ATPASE"/>
    <property type="match status" value="1"/>
</dbReference>
<dbReference type="Gene3D" id="3.30.70.100">
    <property type="match status" value="3"/>
</dbReference>
<dbReference type="GO" id="GO:0005507">
    <property type="term" value="F:copper ion binding"/>
    <property type="evidence" value="ECO:0007669"/>
    <property type="project" value="InterPro"/>
</dbReference>
<keyword evidence="14 15" id="KW-0472">Membrane</keyword>
<organism evidence="17 18">
    <name type="scientific">Cercopithifilaria johnstoni</name>
    <dbReference type="NCBI Taxonomy" id="2874296"/>
    <lineage>
        <taxon>Eukaryota</taxon>
        <taxon>Metazoa</taxon>
        <taxon>Ecdysozoa</taxon>
        <taxon>Nematoda</taxon>
        <taxon>Chromadorea</taxon>
        <taxon>Rhabditida</taxon>
        <taxon>Spirurina</taxon>
        <taxon>Spiruromorpha</taxon>
        <taxon>Filarioidea</taxon>
        <taxon>Onchocercidae</taxon>
        <taxon>Cercopithifilaria</taxon>
    </lineage>
</organism>
<dbReference type="InterPro" id="IPR036412">
    <property type="entry name" value="HAD-like_sf"/>
</dbReference>
<dbReference type="PROSITE" id="PS01047">
    <property type="entry name" value="HMA_1"/>
    <property type="match status" value="2"/>
</dbReference>
<dbReference type="EC" id="7.2.2.8" evidence="2"/>
<feature type="transmembrane region" description="Helical" evidence="15">
    <location>
        <begin position="601"/>
        <end position="625"/>
    </location>
</feature>
<feature type="transmembrane region" description="Helical" evidence="15">
    <location>
        <begin position="409"/>
        <end position="432"/>
    </location>
</feature>
<protein>
    <recommendedName>
        <fullName evidence="2">P-type Cu(+) transporter</fullName>
        <ecNumber evidence="2">7.2.2.8</ecNumber>
    </recommendedName>
</protein>
<evidence type="ECO:0000256" key="6">
    <source>
        <dbReference type="ARBA" id="ARBA00022737"/>
    </source>
</evidence>
<feature type="domain" description="HMA" evidence="16">
    <location>
        <begin position="166"/>
        <end position="232"/>
    </location>
</feature>
<feature type="transmembrane region" description="Helical" evidence="15">
    <location>
        <begin position="365"/>
        <end position="388"/>
    </location>
</feature>
<dbReference type="CDD" id="cd00371">
    <property type="entry name" value="HMA"/>
    <property type="match status" value="3"/>
</dbReference>
<evidence type="ECO:0000256" key="10">
    <source>
        <dbReference type="ARBA" id="ARBA00022967"/>
    </source>
</evidence>
<feature type="transmembrane region" description="Helical" evidence="15">
    <location>
        <begin position="1043"/>
        <end position="1063"/>
    </location>
</feature>
<evidence type="ECO:0000256" key="7">
    <source>
        <dbReference type="ARBA" id="ARBA00022741"/>
    </source>
</evidence>
<dbReference type="InterPro" id="IPR036163">
    <property type="entry name" value="HMA_dom_sf"/>
</dbReference>
<keyword evidence="4 15" id="KW-0812">Transmembrane</keyword>
<dbReference type="SUPFAM" id="SSF81660">
    <property type="entry name" value="Metal cation-transporting ATPase, ATP-binding domain N"/>
    <property type="match status" value="1"/>
</dbReference>
<accession>A0A8J2Q227</accession>
<feature type="domain" description="HMA" evidence="16">
    <location>
        <begin position="242"/>
        <end position="308"/>
    </location>
</feature>
<comment type="caution">
    <text evidence="17">The sequence shown here is derived from an EMBL/GenBank/DDBJ whole genome shotgun (WGS) entry which is preliminary data.</text>
</comment>
<dbReference type="Gene3D" id="3.40.1110.10">
    <property type="entry name" value="Calcium-transporting ATPase, cytoplasmic domain N"/>
    <property type="match status" value="2"/>
</dbReference>
<comment type="subcellular location">
    <subcellularLocation>
        <location evidence="1">Golgi apparatus</location>
        <location evidence="1">trans-Golgi network membrane</location>
        <topology evidence="1">Multi-pass membrane protein</topology>
    </subcellularLocation>
    <subcellularLocation>
        <location evidence="15">Membrane</location>
    </subcellularLocation>
</comment>
<dbReference type="Gene3D" id="2.70.150.10">
    <property type="entry name" value="Calcium-transporting ATPase, cytoplasmic transduction domain A"/>
    <property type="match status" value="1"/>
</dbReference>
<evidence type="ECO:0000313" key="17">
    <source>
        <dbReference type="EMBL" id="CAG9532553.1"/>
    </source>
</evidence>